<dbReference type="Pfam" id="PF01551">
    <property type="entry name" value="Peptidase_M23"/>
    <property type="match status" value="1"/>
</dbReference>
<feature type="domain" description="M23ase beta-sheet core" evidence="1">
    <location>
        <begin position="261"/>
        <end position="357"/>
    </location>
</feature>
<keyword evidence="4" id="KW-1185">Reference proteome</keyword>
<dbReference type="EMBL" id="CP049865">
    <property type="protein sequence ID" value="QIK70964.1"/>
    <property type="molecule type" value="Genomic_DNA"/>
</dbReference>
<sequence>MFRKTAIAALALMFLAPSVILLGIGALMNPAAANCITTGTVHLGPVPDSLTVTTVNGETFTLNRQQLTHAATIIATGNSTDSVGRPGIKIALMAALTESTLRMLSNTGTYPESANYPNDGNGSDHDSLGLFQMRPQSGWGTVAELMDPTYQARAFFGGPTGPNYPSPRGLLDIPGWQQMDPGEAAQAVEVSAYPDRYRNYEPVADSILATLTTGGSGAAPSGAGGPVSSSTRVVFPLPEGTWVATSPFGMRVHPITGEYKLHSGADFGAPDGTPILAAADGTVTVAEYTGGYGGLIVIEHTIDGQKIATAYAHMWQHGIHVKTGDHVRAGQHIGDVGSSGYSTGAHLHFEVRQGGTNGDFIDPAAWLNQHGAANLPEATTGSPAACRTAGTAGPPTGVDGDPDRLVDDPTSGGKITARLLHLYQQTLAAFPDTGWGCYSPRPGTKSEHPLGRACDITFGNRIGQRPNPAQLDAGWAVTNWMKDNAGVLGVEYLIWQGQIWSVSRDADGWRPYNGGGMHDPTSITGSHSDHLHVTVKAG</sequence>
<name>A0A6G7Y259_9ACTN</name>
<evidence type="ECO:0000259" key="2">
    <source>
        <dbReference type="Pfam" id="PF26571"/>
    </source>
</evidence>
<dbReference type="GO" id="GO:0004222">
    <property type="term" value="F:metalloendopeptidase activity"/>
    <property type="evidence" value="ECO:0007669"/>
    <property type="project" value="TreeGrafter"/>
</dbReference>
<reference evidence="3 4" key="1">
    <citation type="submission" date="2020-03" db="EMBL/GenBank/DDBJ databases">
        <title>Propioniciclava sp. nov., isolated from Hydrophilus acuminatus.</title>
        <authorList>
            <person name="Hyun D.-W."/>
            <person name="Bae J.-W."/>
        </authorList>
    </citation>
    <scope>NUCLEOTIDE SEQUENCE [LARGE SCALE GENOMIC DNA]</scope>
    <source>
        <strain evidence="3 4">HDW11</strain>
    </source>
</reference>
<dbReference type="InterPro" id="IPR058593">
    <property type="entry name" value="ARB_07466-like_C"/>
</dbReference>
<dbReference type="SUPFAM" id="SSF51261">
    <property type="entry name" value="Duplicated hybrid motif"/>
    <property type="match status" value="1"/>
</dbReference>
<evidence type="ECO:0000313" key="3">
    <source>
        <dbReference type="EMBL" id="QIK70964.1"/>
    </source>
</evidence>
<dbReference type="CDD" id="cd12797">
    <property type="entry name" value="M23_peptidase"/>
    <property type="match status" value="1"/>
</dbReference>
<dbReference type="InterPro" id="IPR050570">
    <property type="entry name" value="Cell_wall_metabolism_enzyme"/>
</dbReference>
<dbReference type="Gene3D" id="2.70.70.10">
    <property type="entry name" value="Glucose Permease (Domain IIA)"/>
    <property type="match status" value="1"/>
</dbReference>
<dbReference type="RefSeq" id="WP_166230716.1">
    <property type="nucleotide sequence ID" value="NZ_CP049865.1"/>
</dbReference>
<dbReference type="AlphaFoldDB" id="A0A6G7Y259"/>
<accession>A0A6G7Y259</accession>
<gene>
    <name evidence="3" type="ORF">G7070_00055</name>
</gene>
<dbReference type="Proteomes" id="UP000501058">
    <property type="component" value="Chromosome"/>
</dbReference>
<evidence type="ECO:0000259" key="1">
    <source>
        <dbReference type="Pfam" id="PF01551"/>
    </source>
</evidence>
<dbReference type="Pfam" id="PF26571">
    <property type="entry name" value="VldE"/>
    <property type="match status" value="1"/>
</dbReference>
<organism evidence="3 4">
    <name type="scientific">Propioniciclava coleopterorum</name>
    <dbReference type="NCBI Taxonomy" id="2714937"/>
    <lineage>
        <taxon>Bacteria</taxon>
        <taxon>Bacillati</taxon>
        <taxon>Actinomycetota</taxon>
        <taxon>Actinomycetes</taxon>
        <taxon>Propionibacteriales</taxon>
        <taxon>Propionibacteriaceae</taxon>
        <taxon>Propioniciclava</taxon>
    </lineage>
</organism>
<dbReference type="PANTHER" id="PTHR21666">
    <property type="entry name" value="PEPTIDASE-RELATED"/>
    <property type="match status" value="1"/>
</dbReference>
<evidence type="ECO:0000313" key="4">
    <source>
        <dbReference type="Proteomes" id="UP000501058"/>
    </source>
</evidence>
<feature type="domain" description="ARB-07466-like C-terminal" evidence="2">
    <location>
        <begin position="412"/>
        <end position="518"/>
    </location>
</feature>
<dbReference type="InterPro" id="IPR011055">
    <property type="entry name" value="Dup_hybrid_motif"/>
</dbReference>
<dbReference type="KEGG" id="prv:G7070_00055"/>
<dbReference type="InterPro" id="IPR016047">
    <property type="entry name" value="M23ase_b-sheet_dom"/>
</dbReference>
<dbReference type="PANTHER" id="PTHR21666:SF270">
    <property type="entry name" value="MUREIN HYDROLASE ACTIVATOR ENVC"/>
    <property type="match status" value="1"/>
</dbReference>
<proteinExistence type="predicted"/>
<protein>
    <submittedName>
        <fullName evidence="3">M23 family metallopeptidase</fullName>
    </submittedName>
</protein>